<evidence type="ECO:0000313" key="4">
    <source>
        <dbReference type="EMBL" id="SSD60639.1"/>
    </source>
</evidence>
<dbReference type="EMBL" id="UFAJ01000409">
    <property type="protein sequence ID" value="SSD60639.1"/>
    <property type="molecule type" value="Genomic_DNA"/>
</dbReference>
<dbReference type="Gene3D" id="3.40.1350.10">
    <property type="match status" value="1"/>
</dbReference>
<gene>
    <name evidence="4" type="ORF">SCODWIG_02400</name>
</gene>
<dbReference type="InterPro" id="IPR011856">
    <property type="entry name" value="tRNA_endonuc-like_dom_sf"/>
</dbReference>
<evidence type="ECO:0000313" key="5">
    <source>
        <dbReference type="Proteomes" id="UP000262825"/>
    </source>
</evidence>
<evidence type="ECO:0000256" key="1">
    <source>
        <dbReference type="ARBA" id="ARBA00006091"/>
    </source>
</evidence>
<dbReference type="GO" id="GO:0006388">
    <property type="term" value="P:tRNA splicing, via endonucleolytic cleavage and ligation"/>
    <property type="evidence" value="ECO:0007669"/>
    <property type="project" value="InterPro"/>
</dbReference>
<keyword evidence="5" id="KW-1185">Reference proteome</keyword>
<dbReference type="VEuPathDB" id="FungiDB:SCODWIG_02400"/>
<evidence type="ECO:0000256" key="2">
    <source>
        <dbReference type="ARBA" id="ARBA00022694"/>
    </source>
</evidence>
<reference evidence="5" key="1">
    <citation type="submission" date="2018-06" db="EMBL/GenBank/DDBJ databases">
        <authorList>
            <person name="Guldener U."/>
        </authorList>
    </citation>
    <scope>NUCLEOTIDE SEQUENCE [LARGE SCALE GENOMIC DNA]</scope>
    <source>
        <strain evidence="5">UTAD17</strain>
    </source>
</reference>
<comment type="similarity">
    <text evidence="1">Belongs to the SEN15 family.</text>
</comment>
<organism evidence="4 5">
    <name type="scientific">Saccharomycodes ludwigii</name>
    <dbReference type="NCBI Taxonomy" id="36035"/>
    <lineage>
        <taxon>Eukaryota</taxon>
        <taxon>Fungi</taxon>
        <taxon>Dikarya</taxon>
        <taxon>Ascomycota</taxon>
        <taxon>Saccharomycotina</taxon>
        <taxon>Saccharomycetes</taxon>
        <taxon>Saccharomycodales</taxon>
        <taxon>Saccharomycodaceae</taxon>
        <taxon>Saccharomycodes</taxon>
    </lineage>
</organism>
<accession>A0A376B7U2</accession>
<dbReference type="InterPro" id="IPR018593">
    <property type="entry name" value="tRNA-endonuc_su_Sen15"/>
</dbReference>
<dbReference type="GO" id="GO:0003676">
    <property type="term" value="F:nucleic acid binding"/>
    <property type="evidence" value="ECO:0007669"/>
    <property type="project" value="InterPro"/>
</dbReference>
<dbReference type="InterPro" id="IPR036167">
    <property type="entry name" value="tRNA_intron_Endo_cat-like_sf"/>
</dbReference>
<dbReference type="AlphaFoldDB" id="A0A376B7U2"/>
<dbReference type="Proteomes" id="UP000262825">
    <property type="component" value="Unassembled WGS sequence"/>
</dbReference>
<dbReference type="OrthoDB" id="10002170at2759"/>
<proteinExistence type="inferred from homology"/>
<evidence type="ECO:0000259" key="3">
    <source>
        <dbReference type="Pfam" id="PF09631"/>
    </source>
</evidence>
<protein>
    <recommendedName>
        <fullName evidence="3">tRNA-splicing endonuclease subunit Sen15 domain-containing protein</fullName>
    </recommendedName>
</protein>
<name>A0A376B7U2_9ASCO</name>
<feature type="domain" description="tRNA-splicing endonuclease subunit Sen15" evidence="3">
    <location>
        <begin position="44"/>
        <end position="142"/>
    </location>
</feature>
<sequence>MSDQLTPTIVKNGLEEYTLDAEDVSKRKNINNKEICIDFVVESVYLNLKYFLNWQNVKIYKICNSNVNILSGLNTALGKEDAAPQREYVFPVHIKSKKVTDAILYQIYTEIAPVNFFHLGILSEDGTVVYYRVHKGLQKPQK</sequence>
<keyword evidence="2" id="KW-0819">tRNA processing</keyword>
<dbReference type="GO" id="GO:0005634">
    <property type="term" value="C:nucleus"/>
    <property type="evidence" value="ECO:0007669"/>
    <property type="project" value="UniProtKB-ARBA"/>
</dbReference>
<dbReference type="SUPFAM" id="SSF53032">
    <property type="entry name" value="tRNA-intron endonuclease catalytic domain-like"/>
    <property type="match status" value="1"/>
</dbReference>
<dbReference type="Pfam" id="PF09631">
    <property type="entry name" value="Sen15"/>
    <property type="match status" value="1"/>
</dbReference>